<keyword evidence="2" id="KW-1185">Reference proteome</keyword>
<dbReference type="AlphaFoldDB" id="A0A9C6U886"/>
<reference evidence="3" key="1">
    <citation type="submission" date="2025-08" db="UniProtKB">
        <authorList>
            <consortium name="RefSeq"/>
        </authorList>
    </citation>
    <scope>IDENTIFICATION</scope>
    <source>
        <tissue evidence="3">Whole organism</tissue>
    </source>
</reference>
<accession>A0A9C6U886</accession>
<evidence type="ECO:0000313" key="3">
    <source>
        <dbReference type="RefSeq" id="XP_052123668.1"/>
    </source>
</evidence>
<proteinExistence type="predicted"/>
<dbReference type="RefSeq" id="XP_052123668.1">
    <property type="nucleotide sequence ID" value="XM_052267708.1"/>
</dbReference>
<dbReference type="GeneID" id="127749477"/>
<sequence length="259" mass="31196">MSTSPKNKYKYQDKEEKLIIEKIKKHIEIYRNDPKPIFDELQELHFPNRSANAIRKKFERLATDDKRLKALGYKEEDVQLLRSLVKKSTPTDGDGDSDAEEVEGLVIMNEEGSKIIRKFFYQNKCLKQELEVVRGRCAEAERVREAAEERCKQAMVQRNESRKRRQEAEEKRVEEVVEQARRASKYKKKAEELEEQVKLLIVEKEKAKEEERKLKRVIEEKKEEERKWQRERDRKKKEEEKLKKEMDELKEELEKKKKS</sequence>
<dbReference type="KEGG" id="foc:127749477"/>
<protein>
    <submittedName>
        <fullName evidence="3">Capping protein inhibiting regulator of actin dynamics-like</fullName>
    </submittedName>
</protein>
<evidence type="ECO:0000313" key="2">
    <source>
        <dbReference type="Proteomes" id="UP000504606"/>
    </source>
</evidence>
<organism evidence="2 3">
    <name type="scientific">Frankliniella occidentalis</name>
    <name type="common">Western flower thrips</name>
    <name type="synonym">Euthrips occidentalis</name>
    <dbReference type="NCBI Taxonomy" id="133901"/>
    <lineage>
        <taxon>Eukaryota</taxon>
        <taxon>Metazoa</taxon>
        <taxon>Ecdysozoa</taxon>
        <taxon>Arthropoda</taxon>
        <taxon>Hexapoda</taxon>
        <taxon>Insecta</taxon>
        <taxon>Pterygota</taxon>
        <taxon>Neoptera</taxon>
        <taxon>Paraneoptera</taxon>
        <taxon>Thysanoptera</taxon>
        <taxon>Terebrantia</taxon>
        <taxon>Thripoidea</taxon>
        <taxon>Thripidae</taxon>
        <taxon>Frankliniella</taxon>
    </lineage>
</organism>
<name>A0A9C6U886_FRAOC</name>
<dbReference type="Proteomes" id="UP000504606">
    <property type="component" value="Unplaced"/>
</dbReference>
<feature type="region of interest" description="Disordered" evidence="1">
    <location>
        <begin position="221"/>
        <end position="241"/>
    </location>
</feature>
<gene>
    <name evidence="3" type="primary">LOC127749477</name>
</gene>
<evidence type="ECO:0000256" key="1">
    <source>
        <dbReference type="SAM" id="MobiDB-lite"/>
    </source>
</evidence>